<dbReference type="SMART" id="SM00471">
    <property type="entry name" value="HDc"/>
    <property type="match status" value="1"/>
</dbReference>
<feature type="domain" description="HD" evidence="1">
    <location>
        <begin position="25"/>
        <end position="119"/>
    </location>
</feature>
<dbReference type="EMBL" id="QSGQ01000005">
    <property type="protein sequence ID" value="RHB39583.1"/>
    <property type="molecule type" value="Genomic_DNA"/>
</dbReference>
<dbReference type="Pfam" id="PF13328">
    <property type="entry name" value="HD_4"/>
    <property type="match status" value="1"/>
</dbReference>
<accession>A0A3E4MB72</accession>
<evidence type="ECO:0000313" key="4">
    <source>
        <dbReference type="EMBL" id="RGS68431.1"/>
    </source>
</evidence>
<comment type="caution">
    <text evidence="3">The sequence shown here is derived from an EMBL/GenBank/DDBJ whole genome shotgun (WGS) entry which is preliminary data.</text>
</comment>
<dbReference type="RefSeq" id="WP_117494941.1">
    <property type="nucleotide sequence ID" value="NZ_QSGQ01000005.1"/>
</dbReference>
<keyword evidence="3" id="KW-0378">Hydrolase</keyword>
<dbReference type="Proteomes" id="UP000261208">
    <property type="component" value="Unassembled WGS sequence"/>
</dbReference>
<gene>
    <name evidence="5" type="ORF">DW885_08650</name>
    <name evidence="4" type="ORF">DWX78_12765</name>
    <name evidence="3" type="ORF">DXD10_09870</name>
    <name evidence="2" type="ORF">DXD84_06685</name>
</gene>
<organism evidence="3 7">
    <name type="scientific">Dorea formicigenerans</name>
    <dbReference type="NCBI Taxonomy" id="39486"/>
    <lineage>
        <taxon>Bacteria</taxon>
        <taxon>Bacillati</taxon>
        <taxon>Bacillota</taxon>
        <taxon>Clostridia</taxon>
        <taxon>Lachnospirales</taxon>
        <taxon>Lachnospiraceae</taxon>
        <taxon>Dorea</taxon>
    </lineage>
</organism>
<sequence>MVARAIAFATKAHEGQFRKGTKRPYIVHPLEVGEIVATLTFDEEIISAALLHDTIEDCQGITREVLAQEFSEHVAELVAQESEDKSKTWLERKSHTIEHLKNAPYEVRMIGLADKLSNIRDIDRDYPVMGEELWNRFRMKEKNMIGWYYRGLRESLREGFEQEEAFREYSYLVDKNFGIDESSHI</sequence>
<evidence type="ECO:0000259" key="1">
    <source>
        <dbReference type="PROSITE" id="PS51831"/>
    </source>
</evidence>
<dbReference type="Proteomes" id="UP000285981">
    <property type="component" value="Unassembled WGS sequence"/>
</dbReference>
<dbReference type="EMBL" id="QSOI01000006">
    <property type="protein sequence ID" value="RGI84683.1"/>
    <property type="molecule type" value="Genomic_DNA"/>
</dbReference>
<name>A0A3E4MB72_9FIRM</name>
<dbReference type="Proteomes" id="UP000260664">
    <property type="component" value="Unassembled WGS sequence"/>
</dbReference>
<evidence type="ECO:0000313" key="7">
    <source>
        <dbReference type="Proteomes" id="UP000261208"/>
    </source>
</evidence>
<dbReference type="InterPro" id="IPR003607">
    <property type="entry name" value="HD/PDEase_dom"/>
</dbReference>
<dbReference type="GO" id="GO:0008893">
    <property type="term" value="F:guanosine-3',5'-bis(diphosphate) 3'-diphosphatase activity"/>
    <property type="evidence" value="ECO:0007669"/>
    <property type="project" value="TreeGrafter"/>
</dbReference>
<dbReference type="PANTHER" id="PTHR46246:SF1">
    <property type="entry name" value="GUANOSINE-3',5'-BIS(DIPHOSPHATE) 3'-PYROPHOSPHOHYDROLASE MESH1"/>
    <property type="match status" value="1"/>
</dbReference>
<evidence type="ECO:0000313" key="9">
    <source>
        <dbReference type="Proteomes" id="UP000285981"/>
    </source>
</evidence>
<evidence type="ECO:0000313" key="6">
    <source>
        <dbReference type="Proteomes" id="UP000260664"/>
    </source>
</evidence>
<dbReference type="Gene3D" id="1.10.3210.10">
    <property type="entry name" value="Hypothetical protein af1432"/>
    <property type="match status" value="1"/>
</dbReference>
<evidence type="ECO:0000313" key="8">
    <source>
        <dbReference type="Proteomes" id="UP000284883"/>
    </source>
</evidence>
<dbReference type="PROSITE" id="PS51831">
    <property type="entry name" value="HD"/>
    <property type="match status" value="1"/>
</dbReference>
<dbReference type="PANTHER" id="PTHR46246">
    <property type="entry name" value="GUANOSINE-3',5'-BIS(DIPHOSPHATE) 3'-PYROPHOSPHOHYDROLASE MESH1"/>
    <property type="match status" value="1"/>
</dbReference>
<dbReference type="AlphaFoldDB" id="A0A3E4MB72"/>
<dbReference type="InterPro" id="IPR006674">
    <property type="entry name" value="HD_domain"/>
</dbReference>
<reference evidence="6 7" key="1">
    <citation type="submission" date="2018-08" db="EMBL/GenBank/DDBJ databases">
        <title>A genome reference for cultivated species of the human gut microbiota.</title>
        <authorList>
            <person name="Zou Y."/>
            <person name="Xue W."/>
            <person name="Luo G."/>
        </authorList>
    </citation>
    <scope>NUCLEOTIDE SEQUENCE [LARGE SCALE GENOMIC DNA]</scope>
    <source>
        <strain evidence="4 9">AF21-25</strain>
        <strain evidence="5 8">AM40-15AC</strain>
        <strain evidence="3 7">TF11-11</strain>
        <strain evidence="2 6">TM09-19AC</strain>
    </source>
</reference>
<evidence type="ECO:0000313" key="5">
    <source>
        <dbReference type="EMBL" id="RHB39583.1"/>
    </source>
</evidence>
<dbReference type="SUPFAM" id="SSF109604">
    <property type="entry name" value="HD-domain/PDEase-like"/>
    <property type="match status" value="1"/>
</dbReference>
<protein>
    <submittedName>
        <fullName evidence="3">Bifunctional (P)ppGpp synthetase/guanosine-3',5'-bis(Diphosphate) 3'-pyrophosphohydrolase</fullName>
    </submittedName>
</protein>
<proteinExistence type="predicted"/>
<dbReference type="EMBL" id="QSQQ01000012">
    <property type="protein sequence ID" value="RGK47058.1"/>
    <property type="molecule type" value="Genomic_DNA"/>
</dbReference>
<dbReference type="InterPro" id="IPR052194">
    <property type="entry name" value="MESH1"/>
</dbReference>
<evidence type="ECO:0000313" key="2">
    <source>
        <dbReference type="EMBL" id="RGI84683.1"/>
    </source>
</evidence>
<evidence type="ECO:0000313" key="3">
    <source>
        <dbReference type="EMBL" id="RGK47058.1"/>
    </source>
</evidence>
<dbReference type="Proteomes" id="UP000284883">
    <property type="component" value="Unassembled WGS sequence"/>
</dbReference>
<dbReference type="EMBL" id="QRVU01000078">
    <property type="protein sequence ID" value="RGS68431.1"/>
    <property type="molecule type" value="Genomic_DNA"/>
</dbReference>